<evidence type="ECO:0000313" key="1">
    <source>
        <dbReference type="EMBL" id="DAE03433.1"/>
    </source>
</evidence>
<sequence length="54" mass="6561">MILSVYLIVKRANPSLQCAHRCYFRNQLPGYTMVRDSCFYNDIGRRLKYDFFYI</sequence>
<organism evidence="1">
    <name type="scientific">Siphoviridae sp. ctTXt1</name>
    <dbReference type="NCBI Taxonomy" id="2825520"/>
    <lineage>
        <taxon>Viruses</taxon>
        <taxon>Duplodnaviria</taxon>
        <taxon>Heunggongvirae</taxon>
        <taxon>Uroviricota</taxon>
        <taxon>Caudoviricetes</taxon>
    </lineage>
</organism>
<proteinExistence type="predicted"/>
<dbReference type="EMBL" id="BK015366">
    <property type="protein sequence ID" value="DAE03433.1"/>
    <property type="molecule type" value="Genomic_DNA"/>
</dbReference>
<accession>A0A8S5PAM7</accession>
<reference evidence="1" key="1">
    <citation type="journal article" date="2021" name="Proc. Natl. Acad. Sci. U.S.A.">
        <title>A Catalog of Tens of Thousands of Viruses from Human Metagenomes Reveals Hidden Associations with Chronic Diseases.</title>
        <authorList>
            <person name="Tisza M.J."/>
            <person name="Buck C.B."/>
        </authorList>
    </citation>
    <scope>NUCLEOTIDE SEQUENCE</scope>
    <source>
        <strain evidence="1">CtTXt1</strain>
    </source>
</reference>
<name>A0A8S5PAM7_9CAUD</name>
<protein>
    <submittedName>
        <fullName evidence="1">Uncharacterized protein</fullName>
    </submittedName>
</protein>